<dbReference type="AlphaFoldDB" id="A0A6M8HYS8"/>
<accession>A0A6M8HYS8</accession>
<dbReference type="SUPFAM" id="SSF141868">
    <property type="entry name" value="EAL domain-like"/>
    <property type="match status" value="1"/>
</dbReference>
<organism evidence="2 3">
    <name type="scientific">Lichenicola cladoniae</name>
    <dbReference type="NCBI Taxonomy" id="1484109"/>
    <lineage>
        <taxon>Bacteria</taxon>
        <taxon>Pseudomonadati</taxon>
        <taxon>Pseudomonadota</taxon>
        <taxon>Alphaproteobacteria</taxon>
        <taxon>Acetobacterales</taxon>
        <taxon>Acetobacteraceae</taxon>
        <taxon>Lichenicola</taxon>
    </lineage>
</organism>
<sequence length="82" mass="8823">MSSGHSGTRGKWRCVTHAAVELCRSLGIITTAEGIKTPEQLAEIVRLGCNERRGYLLARPRSVADIPPLVESCPAPQLDGQP</sequence>
<dbReference type="PROSITE" id="PS50883">
    <property type="entry name" value="EAL"/>
    <property type="match status" value="1"/>
</dbReference>
<protein>
    <submittedName>
        <fullName evidence="2">EAL domain-containing protein</fullName>
    </submittedName>
</protein>
<keyword evidence="3" id="KW-1185">Reference proteome</keyword>
<dbReference type="EMBL" id="CP053711">
    <property type="protein sequence ID" value="QKE93693.1"/>
    <property type="molecule type" value="Genomic_DNA"/>
</dbReference>
<dbReference type="InterPro" id="IPR035919">
    <property type="entry name" value="EAL_sf"/>
</dbReference>
<keyword evidence="2" id="KW-0614">Plasmid</keyword>
<dbReference type="InterPro" id="IPR050706">
    <property type="entry name" value="Cyclic-di-GMP_PDE-like"/>
</dbReference>
<feature type="domain" description="EAL" evidence="1">
    <location>
        <begin position="1"/>
        <end position="74"/>
    </location>
</feature>
<evidence type="ECO:0000313" key="3">
    <source>
        <dbReference type="Proteomes" id="UP000500767"/>
    </source>
</evidence>
<dbReference type="GO" id="GO:0071111">
    <property type="term" value="F:cyclic-guanylate-specific phosphodiesterase activity"/>
    <property type="evidence" value="ECO:0007669"/>
    <property type="project" value="InterPro"/>
</dbReference>
<gene>
    <name evidence="2" type="ORF">HN018_26510</name>
</gene>
<evidence type="ECO:0000259" key="1">
    <source>
        <dbReference type="PROSITE" id="PS50883"/>
    </source>
</evidence>
<dbReference type="PANTHER" id="PTHR33121:SF79">
    <property type="entry name" value="CYCLIC DI-GMP PHOSPHODIESTERASE PDED-RELATED"/>
    <property type="match status" value="1"/>
</dbReference>
<reference evidence="2 3" key="1">
    <citation type="journal article" date="2014" name="World J. Microbiol. Biotechnol.">
        <title>Biodiversity and physiological characteristics of Antarctic and Arctic lichens-associated bacteria.</title>
        <authorList>
            <person name="Lee Y.M."/>
            <person name="Kim E.H."/>
            <person name="Lee H.K."/>
            <person name="Hong S.G."/>
        </authorList>
    </citation>
    <scope>NUCLEOTIDE SEQUENCE [LARGE SCALE GENOMIC DNA]</scope>
    <source>
        <strain evidence="2 3">PAMC 26569</strain>
        <plasmid evidence="2">unnamed4</plasmid>
    </source>
</reference>
<geneLocation type="plasmid" evidence="2 3">
    <name>unnamed4</name>
</geneLocation>
<dbReference type="Gene3D" id="3.20.20.450">
    <property type="entry name" value="EAL domain"/>
    <property type="match status" value="1"/>
</dbReference>
<evidence type="ECO:0000313" key="2">
    <source>
        <dbReference type="EMBL" id="QKE93693.1"/>
    </source>
</evidence>
<dbReference type="KEGG" id="lck:HN018_26510"/>
<dbReference type="PANTHER" id="PTHR33121">
    <property type="entry name" value="CYCLIC DI-GMP PHOSPHODIESTERASE PDEF"/>
    <property type="match status" value="1"/>
</dbReference>
<name>A0A6M8HYS8_9PROT</name>
<proteinExistence type="predicted"/>
<dbReference type="Proteomes" id="UP000500767">
    <property type="component" value="Plasmid unnamed4"/>
</dbReference>
<dbReference type="InterPro" id="IPR001633">
    <property type="entry name" value="EAL_dom"/>
</dbReference>